<reference evidence="1 2" key="1">
    <citation type="submission" date="2024-06" db="EMBL/GenBank/DDBJ databases">
        <title>The draft genome of Grus japonensis, version 3.</title>
        <authorList>
            <person name="Nabeshima K."/>
            <person name="Suzuki S."/>
            <person name="Onuma M."/>
        </authorList>
    </citation>
    <scope>NUCLEOTIDE SEQUENCE [LARGE SCALE GENOMIC DNA]</scope>
    <source>
        <strain evidence="1 2">451A</strain>
    </source>
</reference>
<keyword evidence="2" id="KW-1185">Reference proteome</keyword>
<evidence type="ECO:0000313" key="2">
    <source>
        <dbReference type="Proteomes" id="UP001623348"/>
    </source>
</evidence>
<dbReference type="AlphaFoldDB" id="A0ABC9WVN7"/>
<dbReference type="EMBL" id="BAAFJT010000004">
    <property type="protein sequence ID" value="GAB0188602.1"/>
    <property type="molecule type" value="Genomic_DNA"/>
</dbReference>
<gene>
    <name evidence="1" type="ORF">GRJ2_001325500</name>
</gene>
<name>A0ABC9WVN7_GRUJA</name>
<evidence type="ECO:0000313" key="1">
    <source>
        <dbReference type="EMBL" id="GAB0188602.1"/>
    </source>
</evidence>
<comment type="caution">
    <text evidence="1">The sequence shown here is derived from an EMBL/GenBank/DDBJ whole genome shotgun (WGS) entry which is preliminary data.</text>
</comment>
<accession>A0ABC9WVN7</accession>
<sequence length="120" mass="13152">MLDLVLTSKEGLVGNAKLKGSLGCSDHEMVEFKIIRAAEGHTASSLPWTSGEQTLASSETCLLEYDGTKPWMEDGPEKAVIILVNKGRATDVIYLDFCKAFDTVPHDILVSKLERHIFDG</sequence>
<organism evidence="1 2">
    <name type="scientific">Grus japonensis</name>
    <name type="common">Japanese crane</name>
    <name type="synonym">Red-crowned crane</name>
    <dbReference type="NCBI Taxonomy" id="30415"/>
    <lineage>
        <taxon>Eukaryota</taxon>
        <taxon>Metazoa</taxon>
        <taxon>Chordata</taxon>
        <taxon>Craniata</taxon>
        <taxon>Vertebrata</taxon>
        <taxon>Euteleostomi</taxon>
        <taxon>Archelosauria</taxon>
        <taxon>Archosauria</taxon>
        <taxon>Dinosauria</taxon>
        <taxon>Saurischia</taxon>
        <taxon>Theropoda</taxon>
        <taxon>Coelurosauria</taxon>
        <taxon>Aves</taxon>
        <taxon>Neognathae</taxon>
        <taxon>Neoaves</taxon>
        <taxon>Gruiformes</taxon>
        <taxon>Gruidae</taxon>
        <taxon>Grus</taxon>
    </lineage>
</organism>
<dbReference type="Proteomes" id="UP001623348">
    <property type="component" value="Unassembled WGS sequence"/>
</dbReference>
<evidence type="ECO:0008006" key="3">
    <source>
        <dbReference type="Google" id="ProtNLM"/>
    </source>
</evidence>
<protein>
    <recommendedName>
        <fullName evidence="3">Reverse transcriptase domain-containing protein</fullName>
    </recommendedName>
</protein>
<proteinExistence type="predicted"/>